<proteinExistence type="predicted"/>
<dbReference type="EMBL" id="ML014204">
    <property type="protein sequence ID" value="RKP00681.1"/>
    <property type="molecule type" value="Genomic_DNA"/>
</dbReference>
<sequence length="143" mass="16148">MRLLARITRLTFGNVAMQKLCFHALVRLRLLDIRMVSLIAACLRSEDTELVSWAIFLMHEFIIKDIAREAFTQIRGLVRILTGVMGSTETAIPRIVLRTLKCLGIRNEGFQADMVRQGVLGPLIPALSSSDDETRFWALALLH</sequence>
<evidence type="ECO:0000313" key="1">
    <source>
        <dbReference type="EMBL" id="RKO97235.1"/>
    </source>
</evidence>
<reference evidence="1" key="3">
    <citation type="submission" date="2018-08" db="EMBL/GenBank/DDBJ databases">
        <title>Leveraging single-cell genomics to expand the Fungal Tree of Life.</title>
        <authorList>
            <consortium name="DOE Joint Genome Institute"/>
            <person name="Ahrendt S.R."/>
            <person name="Quandt C.A."/>
            <person name="Ciobanu D."/>
            <person name="Clum A."/>
            <person name="Salamov A."/>
            <person name="Andreopoulos B."/>
            <person name="Cheng J.-F."/>
            <person name="Woyke T."/>
            <person name="Pelin A."/>
            <person name="Henrissat B."/>
            <person name="Reynolds N."/>
            <person name="Benny G.L."/>
            <person name="Smith M.E."/>
            <person name="James T.Y."/>
            <person name="Grigoriev I.V."/>
        </authorList>
    </citation>
    <scope>NUCLEOTIDE SEQUENCE</scope>
    <source>
        <strain evidence="1">ATCC 52028</strain>
    </source>
</reference>
<dbReference type="Gene3D" id="1.25.10.10">
    <property type="entry name" value="Leucine-rich Repeat Variant"/>
    <property type="match status" value="1"/>
</dbReference>
<dbReference type="STRING" id="1555241.A0A4P9X6Q1"/>
<evidence type="ECO:0000313" key="3">
    <source>
        <dbReference type="Proteomes" id="UP000268535"/>
    </source>
</evidence>
<dbReference type="Proteomes" id="UP000274922">
    <property type="component" value="Unassembled WGS sequence"/>
</dbReference>
<gene>
    <name evidence="1" type="ORF">CAUPRSCDRAFT_6812</name>
    <name evidence="2" type="ORF">CXG81DRAFT_12933</name>
</gene>
<reference evidence="3 4" key="1">
    <citation type="journal article" date="2018" name="Nat. Microbiol.">
        <title>Leveraging single-cell genomics to expand the fungal tree of life.</title>
        <authorList>
            <person name="Ahrendt S.R."/>
            <person name="Quandt C.A."/>
            <person name="Ciobanu D."/>
            <person name="Clum A."/>
            <person name="Salamov A."/>
            <person name="Andreopoulos B."/>
            <person name="Cheng J.F."/>
            <person name="Woyke T."/>
            <person name="Pelin A."/>
            <person name="Henrissat B."/>
            <person name="Reynolds N.K."/>
            <person name="Benny G.L."/>
            <person name="Smith M.E."/>
            <person name="James T.Y."/>
            <person name="Grigoriev I.V."/>
        </authorList>
    </citation>
    <scope>NUCLEOTIDE SEQUENCE [LARGE SCALE GENOMIC DNA]</scope>
    <source>
        <strain evidence="3 4">ATCC 52028</strain>
    </source>
</reference>
<reference evidence="2" key="2">
    <citation type="submission" date="2018-04" db="EMBL/GenBank/DDBJ databases">
        <title>Leveraging single-cell genomics to expand the Fungal Tree of Life.</title>
        <authorList>
            <consortium name="DOE Joint Genome Institute"/>
            <person name="Ahrendt S.R."/>
            <person name="Quandt C.A."/>
            <person name="Ciobanu D."/>
            <person name="Clum A."/>
            <person name="Salamov A."/>
            <person name="Andreopoulos B."/>
            <person name="Cheng J.-F."/>
            <person name="Woyke T."/>
            <person name="Pelin A."/>
            <person name="Henrissat B."/>
            <person name="Benny G.L."/>
            <person name="Smith M.E."/>
            <person name="James T.Y."/>
            <person name="Grigoriev I.V."/>
        </authorList>
    </citation>
    <scope>NUCLEOTIDE SEQUENCE</scope>
    <source>
        <strain evidence="2">ATCC 52028</strain>
    </source>
</reference>
<accession>A0A4P9X6Q1</accession>
<dbReference type="InterPro" id="IPR016024">
    <property type="entry name" value="ARM-type_fold"/>
</dbReference>
<evidence type="ECO:0000313" key="4">
    <source>
        <dbReference type="Proteomes" id="UP000274922"/>
    </source>
</evidence>
<dbReference type="AlphaFoldDB" id="A0A4P9X6Q1"/>
<keyword evidence="4" id="KW-1185">Reference proteome</keyword>
<feature type="non-terminal residue" evidence="2">
    <location>
        <position position="143"/>
    </location>
</feature>
<organism evidence="2 4">
    <name type="scientific">Caulochytrium protostelioides</name>
    <dbReference type="NCBI Taxonomy" id="1555241"/>
    <lineage>
        <taxon>Eukaryota</taxon>
        <taxon>Fungi</taxon>
        <taxon>Fungi incertae sedis</taxon>
        <taxon>Chytridiomycota</taxon>
        <taxon>Chytridiomycota incertae sedis</taxon>
        <taxon>Chytridiomycetes</taxon>
        <taxon>Caulochytriales</taxon>
        <taxon>Caulochytriaceae</taxon>
        <taxon>Caulochytrium</taxon>
    </lineage>
</organism>
<dbReference type="InterPro" id="IPR011989">
    <property type="entry name" value="ARM-like"/>
</dbReference>
<dbReference type="Proteomes" id="UP000268535">
    <property type="component" value="Unassembled WGS sequence"/>
</dbReference>
<name>A0A4P9X6Q1_9FUNG</name>
<dbReference type="OrthoDB" id="2967263at2759"/>
<dbReference type="EMBL" id="ML009350">
    <property type="protein sequence ID" value="RKO97235.1"/>
    <property type="molecule type" value="Genomic_DNA"/>
</dbReference>
<evidence type="ECO:0008006" key="5">
    <source>
        <dbReference type="Google" id="ProtNLM"/>
    </source>
</evidence>
<evidence type="ECO:0000313" key="2">
    <source>
        <dbReference type="EMBL" id="RKP00681.1"/>
    </source>
</evidence>
<protein>
    <recommendedName>
        <fullName evidence="5">ARM repeat-containing protein</fullName>
    </recommendedName>
</protein>
<dbReference type="SUPFAM" id="SSF48371">
    <property type="entry name" value="ARM repeat"/>
    <property type="match status" value="1"/>
</dbReference>